<name>A0A0F9J2N1_9ZZZZ</name>
<proteinExistence type="predicted"/>
<evidence type="ECO:0000313" key="1">
    <source>
        <dbReference type="EMBL" id="KKM26674.1"/>
    </source>
</evidence>
<comment type="caution">
    <text evidence="1">The sequence shown here is derived from an EMBL/GenBank/DDBJ whole genome shotgun (WGS) entry which is preliminary data.</text>
</comment>
<dbReference type="AlphaFoldDB" id="A0A0F9J2N1"/>
<dbReference type="EMBL" id="LAZR01012467">
    <property type="protein sequence ID" value="KKM26674.1"/>
    <property type="molecule type" value="Genomic_DNA"/>
</dbReference>
<organism evidence="1">
    <name type="scientific">marine sediment metagenome</name>
    <dbReference type="NCBI Taxonomy" id="412755"/>
    <lineage>
        <taxon>unclassified sequences</taxon>
        <taxon>metagenomes</taxon>
        <taxon>ecological metagenomes</taxon>
    </lineage>
</organism>
<accession>A0A0F9J2N1</accession>
<protein>
    <submittedName>
        <fullName evidence="1">Uncharacterized protein</fullName>
    </submittedName>
</protein>
<gene>
    <name evidence="1" type="ORF">LCGC14_1582380</name>
</gene>
<sequence>MYRYQVWLSIDEVDDEGELLKTMNTTKLEDYPTFEEAKALESYIHSLLGG</sequence>
<reference evidence="1" key="1">
    <citation type="journal article" date="2015" name="Nature">
        <title>Complex archaea that bridge the gap between prokaryotes and eukaryotes.</title>
        <authorList>
            <person name="Spang A."/>
            <person name="Saw J.H."/>
            <person name="Jorgensen S.L."/>
            <person name="Zaremba-Niedzwiedzka K."/>
            <person name="Martijn J."/>
            <person name="Lind A.E."/>
            <person name="van Eijk R."/>
            <person name="Schleper C."/>
            <person name="Guy L."/>
            <person name="Ettema T.J."/>
        </authorList>
    </citation>
    <scope>NUCLEOTIDE SEQUENCE</scope>
</reference>